<feature type="compositionally biased region" description="Basic and acidic residues" evidence="7">
    <location>
        <begin position="1222"/>
        <end position="1235"/>
    </location>
</feature>
<dbReference type="InterPro" id="IPR056467">
    <property type="entry name" value="eWH_GTF3C1"/>
</dbReference>
<keyword evidence="5" id="KW-0539">Nucleus</keyword>
<feature type="region of interest" description="Disordered" evidence="7">
    <location>
        <begin position="1877"/>
        <end position="1896"/>
    </location>
</feature>
<accession>A0A8C4SGJ3</accession>
<feature type="compositionally biased region" description="Polar residues" evidence="7">
    <location>
        <begin position="743"/>
        <end position="769"/>
    </location>
</feature>
<dbReference type="GO" id="GO:0000127">
    <property type="term" value="C:transcription factor TFIIIC complex"/>
    <property type="evidence" value="ECO:0007669"/>
    <property type="project" value="InterPro"/>
</dbReference>
<protein>
    <submittedName>
        <fullName evidence="10">Ral transcription factor IIIC subunit 1</fullName>
    </submittedName>
</protein>
<organism evidence="10 11">
    <name type="scientific">Erpetoichthys calabaricus</name>
    <name type="common">Rope fish</name>
    <name type="synonym">Calamoichthys calabaricus</name>
    <dbReference type="NCBI Taxonomy" id="27687"/>
    <lineage>
        <taxon>Eukaryota</taxon>
        <taxon>Metazoa</taxon>
        <taxon>Chordata</taxon>
        <taxon>Craniata</taxon>
        <taxon>Vertebrata</taxon>
        <taxon>Euteleostomi</taxon>
        <taxon>Actinopterygii</taxon>
        <taxon>Polypteriformes</taxon>
        <taxon>Polypteridae</taxon>
        <taxon>Erpetoichthys</taxon>
    </lineage>
</organism>
<feature type="compositionally biased region" description="Polar residues" evidence="7">
    <location>
        <begin position="1843"/>
        <end position="1865"/>
    </location>
</feature>
<feature type="compositionally biased region" description="Basic and acidic residues" evidence="7">
    <location>
        <begin position="729"/>
        <end position="739"/>
    </location>
</feature>
<feature type="compositionally biased region" description="Basic residues" evidence="7">
    <location>
        <begin position="1196"/>
        <end position="1221"/>
    </location>
</feature>
<dbReference type="CDD" id="cd16169">
    <property type="entry name" value="Tau138_eWH"/>
    <property type="match status" value="1"/>
</dbReference>
<name>A0A8C4SGJ3_ERPCA</name>
<feature type="compositionally biased region" description="Basic and acidic residues" evidence="7">
    <location>
        <begin position="546"/>
        <end position="555"/>
    </location>
</feature>
<dbReference type="InterPro" id="IPR035625">
    <property type="entry name" value="Tfc3-like_eWH"/>
</dbReference>
<evidence type="ECO:0000259" key="8">
    <source>
        <dbReference type="Pfam" id="PF04182"/>
    </source>
</evidence>
<feature type="compositionally biased region" description="Polar residues" evidence="7">
    <location>
        <begin position="1877"/>
        <end position="1888"/>
    </location>
</feature>
<dbReference type="InterPro" id="IPR007309">
    <property type="entry name" value="TFIIIC_Bblock-bd"/>
</dbReference>
<dbReference type="GeneTree" id="ENSGT00390000008664"/>
<evidence type="ECO:0000259" key="9">
    <source>
        <dbReference type="Pfam" id="PF24101"/>
    </source>
</evidence>
<feature type="domain" description="GTF3C1 extended winged-helix" evidence="9">
    <location>
        <begin position="607"/>
        <end position="715"/>
    </location>
</feature>
<reference evidence="10" key="3">
    <citation type="submission" date="2025-09" db="UniProtKB">
        <authorList>
            <consortium name="Ensembl"/>
        </authorList>
    </citation>
    <scope>IDENTIFICATION</scope>
</reference>
<keyword evidence="4" id="KW-0804">Transcription</keyword>
<evidence type="ECO:0000313" key="10">
    <source>
        <dbReference type="Ensembl" id="ENSECRP00000016536.1"/>
    </source>
</evidence>
<reference evidence="10" key="1">
    <citation type="submission" date="2021-06" db="EMBL/GenBank/DDBJ databases">
        <authorList>
            <consortium name="Wellcome Sanger Institute Data Sharing"/>
        </authorList>
    </citation>
    <scope>NUCLEOTIDE SEQUENCE [LARGE SCALE GENOMIC DNA]</scope>
</reference>
<feature type="region of interest" description="Disordered" evidence="7">
    <location>
        <begin position="517"/>
        <end position="559"/>
    </location>
</feature>
<proteinExistence type="predicted"/>
<evidence type="ECO:0000256" key="4">
    <source>
        <dbReference type="ARBA" id="ARBA00023163"/>
    </source>
</evidence>
<evidence type="ECO:0000256" key="6">
    <source>
        <dbReference type="SAM" id="Coils"/>
    </source>
</evidence>
<evidence type="ECO:0000256" key="3">
    <source>
        <dbReference type="ARBA" id="ARBA00023125"/>
    </source>
</evidence>
<evidence type="ECO:0000256" key="5">
    <source>
        <dbReference type="ARBA" id="ARBA00023242"/>
    </source>
</evidence>
<dbReference type="GO" id="GO:0005634">
    <property type="term" value="C:nucleus"/>
    <property type="evidence" value="ECO:0007669"/>
    <property type="project" value="UniProtKB-SubCell"/>
</dbReference>
<dbReference type="PANTHER" id="PTHR15180:SF1">
    <property type="entry name" value="GENERAL TRANSCRIPTION FACTOR 3C POLYPEPTIDE 1"/>
    <property type="match status" value="1"/>
</dbReference>
<evidence type="ECO:0000256" key="2">
    <source>
        <dbReference type="ARBA" id="ARBA00022553"/>
    </source>
</evidence>
<feature type="domain" description="B-block binding subunit of TFIIIC" evidence="8">
    <location>
        <begin position="175"/>
        <end position="249"/>
    </location>
</feature>
<dbReference type="PANTHER" id="PTHR15180">
    <property type="entry name" value="GENERAL TRANSCRIPTION FACTOR 3C POLYPEPTIDE 1"/>
    <property type="match status" value="1"/>
</dbReference>
<evidence type="ECO:0000256" key="7">
    <source>
        <dbReference type="SAM" id="MobiDB-lite"/>
    </source>
</evidence>
<feature type="region of interest" description="Disordered" evidence="7">
    <location>
        <begin position="1181"/>
        <end position="1235"/>
    </location>
</feature>
<comment type="subcellular location">
    <subcellularLocation>
        <location evidence="1">Nucleus</location>
    </subcellularLocation>
</comment>
<reference evidence="10" key="2">
    <citation type="submission" date="2025-08" db="UniProtKB">
        <authorList>
            <consortium name="Ensembl"/>
        </authorList>
    </citation>
    <scope>IDENTIFICATION</scope>
</reference>
<dbReference type="Pfam" id="PF04182">
    <property type="entry name" value="B-block_TFIIIC"/>
    <property type="match status" value="1"/>
</dbReference>
<dbReference type="Proteomes" id="UP000694620">
    <property type="component" value="Chromosome 11"/>
</dbReference>
<feature type="compositionally biased region" description="Basic and acidic residues" evidence="7">
    <location>
        <begin position="1811"/>
        <end position="1825"/>
    </location>
</feature>
<dbReference type="GO" id="GO:0042791">
    <property type="term" value="P:5S class rRNA transcription by RNA polymerase III"/>
    <property type="evidence" value="ECO:0007669"/>
    <property type="project" value="TreeGrafter"/>
</dbReference>
<sequence length="2085" mass="239275">MDALQALQDEVALEGLDGITVGGVWFRLEHRIPKLPLQLDCLTKRFLWQALVCNSEIDFFELPQERPPLVYYDRFSEIDPETGIHEMKSERSPVKDVYPVHIVLENKDGIKGSCKFFEERVCVTHQIRSKDCKMQCSLEDASKRWGEKLVMVASQKIRYRSLIGWDGDPDLNLSDLTYCILERLGRARWQGELQRDLHCGTFKTDARKLHYLRKPLDRNNLVTLQSHVIRLPNGSQQHSVLLLLKRFHVDRRSKYALLMEKVCQILSSKENNLSTMSHLKEELNVCERTFKRLYQYLLAAGKAQIIVKPLQEIDPGATVCKTKKGTDIVVRCLKLLPEKKRTTEEDDENEDEDDKKIHQAEGRVVQRDLLTQAYELIESRGTKGASQSEIRQVMNLGKLESRMICRLLERFDKVKGFMEDEGRQRTTKYIAKCYVEHSKLNLQFAREKARSEKLATTVSSLPVDIPIEEVLSPVLSSEEEILIMEESDAKPTIKKGNKNPEQKIQTQFLLKNSKLNKSIQKPKPVGTGASKPRKKENFKGTPVKSRASEAEREETSEVTLVKPNDQAEKIGEDALVIEEICLERPCTSKNRAKVSKKSQRLRIDRPHETYRLLKRKNMIVEAVQKLKLVESLYLLQKMINDEEKQEGVATKCCKKSTLRLVQRLSQEGLLRLYRTTLVQDGINKKVELVVHPSILPNDPLVKSAIEQVRFRMSSSYNASRMKFLQNKNGPDDTQNKDSIENGGDNSQVPEENHDGSTNQPESPCKSTSSKTDEKMGVKQLKNFQPLIVPGLGRSLGFLPKMPRLKLVHIFLWYLINEHPLRKNYEDNSIALSVNEKEKDNTEDALLNKENTCPDVIEENLRIIQLDQFCSETVYVDEVSWKRFVPPAPMHQEYGRGWGLVSDILLCLPLSVFVQIIQISYKIDGLEDFLNDPVKQHTLIRFLPKPMRQLLLYKRKYIFSFWECLQRLCYIGLVQLGPSEKFQDKDQIFVYMKRKVTIVDTSTCDPHYNLARSSRPFEKRFYNFATLHDVENFWFDLQCVCLNTPLGIIRNPRQRKGSSEDLKNDPDLTQEKLSFDHILKTSDCMKGLKEVIDEGVMPGDGQGAGGLDSNFFSHLRRNWIWTSYILDKTRKPGATLEAGQTLRLQTFLTKHPLPFTNEGRKLSRLLDSSTFGTVDGTDVHIQKKSIDTRNKGTASNKKLKRKRSKNSVGKKMKKNKKERKPQKKIDRPSAFHDEADRSALQRMTRQRVAWTAQEDGLLMLCRIAIHILNKKVKGPFVPWQAVRDVIHSNLEESLDKTSMSVGRRARHIMKNPQTLLNFKICVAEVYQDKDLTEKFLKRKSNYESPEVCAAEFQEFVEELRKKFSTTDGGFHLEIPDTKEELFRQFRLCSIGGDKIKETKPDVLTSFDDIYSAVLNNLIQSTLAMSDTQMKICQSFQTFYLYRKYKEDLLYQVFKECQKKGLVNRRRVNQILGPKKSRALPFAAMSYQLSQSYYRFFTWRFPNTLCAELDRFSEQLKSVGSEDKPNKFSFMDKDPVDSKTEMMLFPMDAPGGYCLFSLSLFILGFLSVDVAIPEQIVVVDSAMMDNEVTKGLLKDGMDEEEEEEEEAEDLENKRKIEVKARQASHTNYLLMRGFCSPGIVNTRNLNTCDNVVVNSCQLKVKLRVTPAHHWFCRPGISKVTEQIFEDCQLPGNFTRILRKSKDVCRLDKFRKLCVEEYGYTAEDLQAVLEITCAIEESKSFGCDKNDLQNKFLSFEESKEGRTRSLRQYVEDLIKLEEVLEVGANTHRLVAFKYSSPWLLHIRAAPLASKRSRNSRDNSRSIKRKLEAPGEEDGAPSSKKAHLPFNNPTPEETSRSQEALSAPTEVTNSVMSVGSNLVLESTEENQSTSRTSPDDGVVHIKDTAVLAQEGRDPGQDPESGTWEDNAGDEIDDKLEENVTDEEKESKCEEIGFISRPWRIVDGSLNKPVCKGMLEAVLFHIMTKPGIPVQTLIHHYKGVIQPVVVLELLQALETLGCIQKKQIKKSRKASLFSRPEVLDKVEEEEEEDAVQTSSASTEFYEPVVDCCLKLAKLFPHEPNWNKWVHFIHT</sequence>
<dbReference type="GO" id="GO:0006384">
    <property type="term" value="P:transcription initiation at RNA polymerase III promoter"/>
    <property type="evidence" value="ECO:0007669"/>
    <property type="project" value="InterPro"/>
</dbReference>
<evidence type="ECO:0000256" key="1">
    <source>
        <dbReference type="ARBA" id="ARBA00004123"/>
    </source>
</evidence>
<dbReference type="GO" id="GO:0003677">
    <property type="term" value="F:DNA binding"/>
    <property type="evidence" value="ECO:0007669"/>
    <property type="project" value="UniProtKB-KW"/>
</dbReference>
<gene>
    <name evidence="10" type="primary">GTF3C1</name>
</gene>
<evidence type="ECO:0000313" key="11">
    <source>
        <dbReference type="Proteomes" id="UP000694620"/>
    </source>
</evidence>
<keyword evidence="2" id="KW-0597">Phosphoprotein</keyword>
<feature type="region of interest" description="Disordered" evidence="7">
    <location>
        <begin position="1806"/>
        <end position="1865"/>
    </location>
</feature>
<feature type="coiled-coil region" evidence="6">
    <location>
        <begin position="1591"/>
        <end position="1618"/>
    </location>
</feature>
<dbReference type="Pfam" id="PF24101">
    <property type="entry name" value="WHD_GTF3C1"/>
    <property type="match status" value="1"/>
</dbReference>
<keyword evidence="3" id="KW-0238">DNA-binding</keyword>
<keyword evidence="6" id="KW-0175">Coiled coil</keyword>
<keyword evidence="11" id="KW-1185">Reference proteome</keyword>
<dbReference type="Ensembl" id="ENSECRT00000016830.1">
    <property type="protein sequence ID" value="ENSECRP00000016536.1"/>
    <property type="gene ID" value="ENSECRG00000011001.1"/>
</dbReference>
<feature type="region of interest" description="Disordered" evidence="7">
    <location>
        <begin position="1902"/>
        <end position="1926"/>
    </location>
</feature>
<dbReference type="InterPro" id="IPR044210">
    <property type="entry name" value="Tfc3-like"/>
</dbReference>
<feature type="region of interest" description="Disordered" evidence="7">
    <location>
        <begin position="724"/>
        <end position="774"/>
    </location>
</feature>